<reference evidence="1" key="1">
    <citation type="submission" date="2022-06" db="EMBL/GenBank/DDBJ databases">
        <title>Phylogenomic reconstructions and comparative analyses of Kickxellomycotina fungi.</title>
        <authorList>
            <person name="Reynolds N.K."/>
            <person name="Stajich J.E."/>
            <person name="Barry K."/>
            <person name="Grigoriev I.V."/>
            <person name="Crous P."/>
            <person name="Smith M.E."/>
        </authorList>
    </citation>
    <scope>NUCLEOTIDE SEQUENCE</scope>
    <source>
        <strain evidence="1">RSA 2271</strain>
    </source>
</reference>
<comment type="caution">
    <text evidence="1">The sequence shown here is derived from an EMBL/GenBank/DDBJ whole genome shotgun (WGS) entry which is preliminary data.</text>
</comment>
<dbReference type="EMBL" id="JAMZIH010005164">
    <property type="protein sequence ID" value="KAJ1675828.1"/>
    <property type="molecule type" value="Genomic_DNA"/>
</dbReference>
<accession>A0ACC1HJ93</accession>
<evidence type="ECO:0000313" key="1">
    <source>
        <dbReference type="EMBL" id="KAJ1675828.1"/>
    </source>
</evidence>
<keyword evidence="2" id="KW-1185">Reference proteome</keyword>
<keyword evidence="1" id="KW-0689">Ribosomal protein</keyword>
<proteinExistence type="predicted"/>
<name>A0ACC1HJ93_9FUNG</name>
<evidence type="ECO:0000313" key="2">
    <source>
        <dbReference type="Proteomes" id="UP001145114"/>
    </source>
</evidence>
<dbReference type="Proteomes" id="UP001145114">
    <property type="component" value="Unassembled WGS sequence"/>
</dbReference>
<gene>
    <name evidence="1" type="primary">RPL26A</name>
    <name evidence="1" type="ORF">EV182_000483</name>
</gene>
<protein>
    <submittedName>
        <fullName evidence="1">60S ribosomal protein L26A</fullName>
    </submittedName>
</protein>
<keyword evidence="1" id="KW-0687">Ribonucleoprotein</keyword>
<sequence length="238" mass="27004">MATRGVQDIPPKGGYPEVKYNRVLPKKGPTGIVFLGMITSIMGYGWYKIYQGVRERRELVREKTWSRIHLIPLLQAESDRDDYRRLKAAEAREGEIMKDIPGWKVGEDVTSSRRKARKAHFGASGGDRHRLMSATLKKELREKYGVRALPIRKHDEVVVLRGEHKGKEGEVTAVYRKKWVIHIKNINREKVNGSSVPVGIHPSNVAISKVYENKDRLAIIDRKAEGRKASAAARQSSD</sequence>
<organism evidence="1 2">
    <name type="scientific">Spiromyces aspiralis</name>
    <dbReference type="NCBI Taxonomy" id="68401"/>
    <lineage>
        <taxon>Eukaryota</taxon>
        <taxon>Fungi</taxon>
        <taxon>Fungi incertae sedis</taxon>
        <taxon>Zoopagomycota</taxon>
        <taxon>Kickxellomycotina</taxon>
        <taxon>Kickxellomycetes</taxon>
        <taxon>Kickxellales</taxon>
        <taxon>Kickxellaceae</taxon>
        <taxon>Spiromyces</taxon>
    </lineage>
</organism>